<dbReference type="AlphaFoldDB" id="A0A5B0NI82"/>
<accession>A0A5B0NI82</accession>
<comment type="caution">
    <text evidence="2">The sequence shown here is derived from an EMBL/GenBank/DDBJ whole genome shotgun (WGS) entry which is preliminary data.</text>
</comment>
<feature type="compositionally biased region" description="Low complexity" evidence="1">
    <location>
        <begin position="170"/>
        <end position="185"/>
    </location>
</feature>
<feature type="region of interest" description="Disordered" evidence="1">
    <location>
        <begin position="170"/>
        <end position="194"/>
    </location>
</feature>
<evidence type="ECO:0000256" key="1">
    <source>
        <dbReference type="SAM" id="MobiDB-lite"/>
    </source>
</evidence>
<organism evidence="2 3">
    <name type="scientific">Puccinia graminis f. sp. tritici</name>
    <dbReference type="NCBI Taxonomy" id="56615"/>
    <lineage>
        <taxon>Eukaryota</taxon>
        <taxon>Fungi</taxon>
        <taxon>Dikarya</taxon>
        <taxon>Basidiomycota</taxon>
        <taxon>Pucciniomycotina</taxon>
        <taxon>Pucciniomycetes</taxon>
        <taxon>Pucciniales</taxon>
        <taxon>Pucciniaceae</taxon>
        <taxon>Puccinia</taxon>
    </lineage>
</organism>
<evidence type="ECO:0000313" key="2">
    <source>
        <dbReference type="EMBL" id="KAA1089035.1"/>
    </source>
</evidence>
<name>A0A5B0NI82_PUCGR</name>
<dbReference type="Proteomes" id="UP000324748">
    <property type="component" value="Unassembled WGS sequence"/>
</dbReference>
<evidence type="ECO:0000313" key="3">
    <source>
        <dbReference type="Proteomes" id="UP000324748"/>
    </source>
</evidence>
<reference evidence="2 3" key="1">
    <citation type="submission" date="2019-05" db="EMBL/GenBank/DDBJ databases">
        <title>Emergence of the Ug99 lineage of the wheat stem rust pathogen through somatic hybridization.</title>
        <authorList>
            <person name="Li F."/>
            <person name="Upadhyaya N.M."/>
            <person name="Sperschneider J."/>
            <person name="Matny O."/>
            <person name="Nguyen-Phuc H."/>
            <person name="Mago R."/>
            <person name="Raley C."/>
            <person name="Miller M.E."/>
            <person name="Silverstein K.A.T."/>
            <person name="Henningsen E."/>
            <person name="Hirsch C.D."/>
            <person name="Visser B."/>
            <person name="Pretorius Z.A."/>
            <person name="Steffenson B.J."/>
            <person name="Schwessinger B."/>
            <person name="Dodds P.N."/>
            <person name="Figueroa M."/>
        </authorList>
    </citation>
    <scope>NUCLEOTIDE SEQUENCE [LARGE SCALE GENOMIC DNA]</scope>
    <source>
        <strain evidence="2">21-0</strain>
    </source>
</reference>
<keyword evidence="3" id="KW-1185">Reference proteome</keyword>
<feature type="region of interest" description="Disordered" evidence="1">
    <location>
        <begin position="108"/>
        <end position="149"/>
    </location>
</feature>
<dbReference type="OrthoDB" id="2503165at2759"/>
<feature type="compositionally biased region" description="Polar residues" evidence="1">
    <location>
        <begin position="133"/>
        <end position="145"/>
    </location>
</feature>
<proteinExistence type="predicted"/>
<gene>
    <name evidence="2" type="ORF">PGT21_004779</name>
</gene>
<protein>
    <submittedName>
        <fullName evidence="2">Uncharacterized protein</fullName>
    </submittedName>
</protein>
<sequence length="388" mass="41999">MRASSLPRQTHQANSQPIATYKGVKTLFAASRTHCYQILAKRLDFQYSTFIFSLQSILLPVFDILFTQQHIIKMQSSIVLLACWLLSVELVLAKSSLKLDDNDFIRRLHTTGGKPHPGSRSRRSLVERERASTSDNAETSYQDRPTSSDGLLGALSSGISLDLGYTSAPVSSSVPVSSSPPVSFQTPPPSEPQAATASLASVQPAALPVSSTPTFDKTHTKSEINRVLIQSEAQLKMPATLIQANVTQVTKENAAQIGSQIATNLKDILAHLKVSLTNVQLCGTDTKPLSADKGINLSDVSWSAFQVVLTLKPVFQSVSGLYKPYPVIKNSCSDNMLSISTALASLIGACGEQINLFDTRFFPLVTPQLEEFTSLDDNFVAFVGSFTS</sequence>
<dbReference type="EMBL" id="VSWC01000093">
    <property type="protein sequence ID" value="KAA1089035.1"/>
    <property type="molecule type" value="Genomic_DNA"/>
</dbReference>